<dbReference type="InterPro" id="IPR001005">
    <property type="entry name" value="SANT/Myb"/>
</dbReference>
<evidence type="ECO:0000313" key="18">
    <source>
        <dbReference type="EMBL" id="KAJ7424237.1"/>
    </source>
</evidence>
<evidence type="ECO:0000256" key="14">
    <source>
        <dbReference type="ARBA" id="ARBA00039565"/>
    </source>
</evidence>
<feature type="region of interest" description="Disordered" evidence="16">
    <location>
        <begin position="1017"/>
        <end position="1074"/>
    </location>
</feature>
<dbReference type="SUPFAM" id="SSF52540">
    <property type="entry name" value="P-loop containing nucleoside triphosphate hydrolases"/>
    <property type="match status" value="1"/>
</dbReference>
<dbReference type="CDD" id="cd00267">
    <property type="entry name" value="ABC_ATPase"/>
    <property type="match status" value="1"/>
</dbReference>
<dbReference type="SUPFAM" id="SSF69572">
    <property type="entry name" value="Activating enzymes of the ubiquitin-like proteins"/>
    <property type="match status" value="1"/>
</dbReference>
<proteinExistence type="inferred from homology"/>
<feature type="compositionally biased region" description="Polar residues" evidence="16">
    <location>
        <begin position="838"/>
        <end position="848"/>
    </location>
</feature>
<name>A0ABQ9DL88_9PASS</name>
<comment type="function">
    <text evidence="13">Acts as one of several non-catalytic accessory components of the cytoplasmic dynein 1 complex that are thought to be involved in linking dynein to cargos and to adapter proteins that regulate dynein function. Cytoplasmic dynein 1 acts as a motor for the intracellular retrograde motility of vesicles and organelles along microtubules. May play a role in binding dynein to membranous organelles or chromosomes.</text>
</comment>
<evidence type="ECO:0000256" key="7">
    <source>
        <dbReference type="ARBA" id="ARBA00022701"/>
    </source>
</evidence>
<evidence type="ECO:0000256" key="16">
    <source>
        <dbReference type="SAM" id="MobiDB-lite"/>
    </source>
</evidence>
<comment type="subcellular location">
    <subcellularLocation>
        <location evidence="1">Cytoplasm</location>
        <location evidence="1">Cytoskeleton</location>
    </subcellularLocation>
</comment>
<evidence type="ECO:0000256" key="1">
    <source>
        <dbReference type="ARBA" id="ARBA00004245"/>
    </source>
</evidence>
<keyword evidence="19" id="KW-1185">Reference proteome</keyword>
<dbReference type="InterPro" id="IPR009057">
    <property type="entry name" value="Homeodomain-like_sf"/>
</dbReference>
<evidence type="ECO:0000256" key="15">
    <source>
        <dbReference type="ARBA" id="ARBA00043194"/>
    </source>
</evidence>
<dbReference type="Gene3D" id="3.40.50.720">
    <property type="entry name" value="NAD(P)-binding Rossmann-like Domain"/>
    <property type="match status" value="2"/>
</dbReference>
<dbReference type="PANTHER" id="PTHR12688">
    <property type="entry name" value="DYNEIN LIGHT INTERMEDIATE CHAIN"/>
    <property type="match status" value="1"/>
</dbReference>
<keyword evidence="7" id="KW-0493">Microtubule</keyword>
<dbReference type="SUPFAM" id="SSF46689">
    <property type="entry name" value="Homeodomain-like"/>
    <property type="match status" value="1"/>
</dbReference>
<keyword evidence="9" id="KW-0067">ATP-binding</keyword>
<keyword evidence="6" id="KW-0597">Phosphoprotein</keyword>
<evidence type="ECO:0000313" key="19">
    <source>
        <dbReference type="Proteomes" id="UP001145742"/>
    </source>
</evidence>
<evidence type="ECO:0000256" key="2">
    <source>
        <dbReference type="ARBA" id="ARBA00006831"/>
    </source>
</evidence>
<organism evidence="18 19">
    <name type="scientific">Willisornis vidua</name>
    <name type="common">Xingu scale-backed antbird</name>
    <dbReference type="NCBI Taxonomy" id="1566151"/>
    <lineage>
        <taxon>Eukaryota</taxon>
        <taxon>Metazoa</taxon>
        <taxon>Chordata</taxon>
        <taxon>Craniata</taxon>
        <taxon>Vertebrata</taxon>
        <taxon>Euteleostomi</taxon>
        <taxon>Archelosauria</taxon>
        <taxon>Archosauria</taxon>
        <taxon>Dinosauria</taxon>
        <taxon>Saurischia</taxon>
        <taxon>Theropoda</taxon>
        <taxon>Coelurosauria</taxon>
        <taxon>Aves</taxon>
        <taxon>Neognathae</taxon>
        <taxon>Neoaves</taxon>
        <taxon>Telluraves</taxon>
        <taxon>Australaves</taxon>
        <taxon>Passeriformes</taxon>
        <taxon>Thamnophilidae</taxon>
        <taxon>Willisornis</taxon>
    </lineage>
</organism>
<evidence type="ECO:0000256" key="10">
    <source>
        <dbReference type="ARBA" id="ARBA00023017"/>
    </source>
</evidence>
<evidence type="ECO:0000256" key="5">
    <source>
        <dbReference type="ARBA" id="ARBA00022490"/>
    </source>
</evidence>
<keyword evidence="8" id="KW-0547">Nucleotide-binding</keyword>
<dbReference type="InterPro" id="IPR011989">
    <property type="entry name" value="ARM-like"/>
</dbReference>
<dbReference type="InterPro" id="IPR035985">
    <property type="entry name" value="Ubiquitin-activating_enz"/>
</dbReference>
<comment type="similarity">
    <text evidence="2">Belongs to the dynein light intermediate chain family.</text>
</comment>
<evidence type="ECO:0000256" key="13">
    <source>
        <dbReference type="ARBA" id="ARBA00037133"/>
    </source>
</evidence>
<feature type="compositionally biased region" description="Polar residues" evidence="16">
    <location>
        <begin position="1032"/>
        <end position="1046"/>
    </location>
</feature>
<dbReference type="PANTHER" id="PTHR12688:SF1">
    <property type="entry name" value="CYTOPLASMIC DYNEIN 1 LIGHT INTERMEDIATE CHAIN 2"/>
    <property type="match status" value="1"/>
</dbReference>
<dbReference type="CDD" id="cd11658">
    <property type="entry name" value="SANT_DMAP1_like"/>
    <property type="match status" value="1"/>
</dbReference>
<dbReference type="Proteomes" id="UP001145742">
    <property type="component" value="Unassembled WGS sequence"/>
</dbReference>
<evidence type="ECO:0000256" key="6">
    <source>
        <dbReference type="ARBA" id="ARBA00022553"/>
    </source>
</evidence>
<dbReference type="InterPro" id="IPR027417">
    <property type="entry name" value="P-loop_NTPase"/>
</dbReference>
<evidence type="ECO:0000256" key="9">
    <source>
        <dbReference type="ARBA" id="ARBA00022840"/>
    </source>
</evidence>
<protein>
    <recommendedName>
        <fullName evidence="14">Cytoplasmic dynein 1 light intermediate chain 2</fullName>
    </recommendedName>
    <alternativeName>
        <fullName evidence="15">Dynein light intermediate chain 2, cytosolic</fullName>
    </alternativeName>
</protein>
<evidence type="ECO:0000256" key="4">
    <source>
        <dbReference type="ARBA" id="ARBA00022481"/>
    </source>
</evidence>
<dbReference type="SUPFAM" id="SSF48371">
    <property type="entry name" value="ARM repeat"/>
    <property type="match status" value="1"/>
</dbReference>
<keyword evidence="11" id="KW-0505">Motor protein</keyword>
<feature type="compositionally biased region" description="Basic and acidic residues" evidence="16">
    <location>
        <begin position="1051"/>
        <end position="1060"/>
    </location>
</feature>
<sequence>MELLQELNNDVSGNFVEESPEKLLDNNPSFFNRFNLVIATQLPESTLLRLAELLWDSNIPLLVCRTYGLVGYMRVIIKEHTVVESHPDNALEDLRLDKPFPELTEHIQSYDLDHMDKKDHSHTPWIVIVAKYLAKWFNEKSEQLPKSYKEKEAFRQLIRQGILKNENGIPEDEENFEEAIKNVNTALNPTESPSFWILVRALKEFVANEGQGSLPVRGTIPDMIADSSKFIKLQTVYREKAKKDIAAVGARAAKLLQSLGKAPESISERELKLFCEYAWILLLSYAISHMDNPDSEIVLYLMLRAVNRFYKQHGRYPGVYNYQVEDDIGKLKSCLAGFLQEHGLSVVVKDDYVHEFCRYGAAEPHAVAAFMGDMKTDLNLLLECLKYQMDCPLSQKEALITIYSICQQNSEASEYFREIGGLMFINDLAKSSAHCIVKEAALFTLGIIIESNAATGAVLARYHTVSELLNLLASETLSTGEKVSVILTIGHCTEVCEENQCELLQNNGLPLMIQVLTESQDEELIKAATFVLQNCKQMSILLTPSRKAKPSTPNREEYHKNTGWTGSYSLTPACGKALQKPQDADLKRQGVREMCNLKCQHLKENCTHSLDKDKSNELCPLNMNTRTLNKRRRTRKDFTSEEITCLLDGVKEMGNHWNLILWSYPFQKGRTSVDLAKKYYRSSILSEVSTRSRSKLPSGKNILVFGDDGSGKTTLMAKIQGAEHGKKGRGLEYLYLNIHDEDRDDHTRCNVWILDGDLYHKGLLKFAVSAESLQDTLVVFVADMSRPWTVMESLQKWASVLQEHIDKMKIPPEEMRHMEQKFIKEFQEYVEPEEGYQGSPQRRGPSSGQEDEHVSLPLGENVLTHNLGIPVLVVCTKCDAVSVLEKEHDYREEHFDFIQSHIRRPAGWDNEKKIAILHENFTTVKPEDAYEDFIVKPPVRKLVHDKELAAEDEQVFLMKQQESPARGPAGSPRTQGRAGPANVPSASPITAVKKPDPNIKNNAASEGVLASFFNSLLSKKTGSPGSPGAGGVQSTAKKSGQKTVLANAQEELDRITRKPDPLVTTNSPPTENEA</sequence>
<accession>A0ABQ9DL88</accession>
<keyword evidence="5" id="KW-0963">Cytoplasm</keyword>
<dbReference type="SMART" id="SM00717">
    <property type="entry name" value="SANT"/>
    <property type="match status" value="1"/>
</dbReference>
<dbReference type="Gene3D" id="1.25.10.10">
    <property type="entry name" value="Leucine-rich Repeat Variant"/>
    <property type="match status" value="2"/>
</dbReference>
<reference evidence="18" key="1">
    <citation type="submission" date="2019-10" db="EMBL/GenBank/DDBJ databases">
        <authorList>
            <person name="Soares A.E.R."/>
            <person name="Aleixo A."/>
            <person name="Schneider P."/>
            <person name="Miyaki C.Y."/>
            <person name="Schneider M.P."/>
            <person name="Mello C."/>
            <person name="Vasconcelos A.T.R."/>
        </authorList>
    </citation>
    <scope>NUCLEOTIDE SEQUENCE</scope>
    <source>
        <tissue evidence="18">Muscle</tissue>
    </source>
</reference>
<feature type="region of interest" description="Disordered" evidence="16">
    <location>
        <begin position="833"/>
        <end position="853"/>
    </location>
</feature>
<dbReference type="EMBL" id="WHWB01032728">
    <property type="protein sequence ID" value="KAJ7424237.1"/>
    <property type="molecule type" value="Genomic_DNA"/>
</dbReference>
<gene>
    <name evidence="18" type="ORF">WISP_29666</name>
</gene>
<keyword evidence="10" id="KW-0243">Dynein</keyword>
<dbReference type="Gene3D" id="3.40.50.300">
    <property type="entry name" value="P-loop containing nucleotide triphosphate hydrolases"/>
    <property type="match status" value="1"/>
</dbReference>
<feature type="compositionally biased region" description="Polar residues" evidence="16">
    <location>
        <begin position="1063"/>
        <end position="1074"/>
    </location>
</feature>
<keyword evidence="12" id="KW-0206">Cytoskeleton</keyword>
<evidence type="ECO:0000256" key="8">
    <source>
        <dbReference type="ARBA" id="ARBA00022741"/>
    </source>
</evidence>
<dbReference type="InterPro" id="IPR016024">
    <property type="entry name" value="ARM-type_fold"/>
</dbReference>
<feature type="region of interest" description="Disordered" evidence="16">
    <location>
        <begin position="962"/>
        <end position="998"/>
    </location>
</feature>
<evidence type="ECO:0000256" key="3">
    <source>
        <dbReference type="ARBA" id="ARBA00022448"/>
    </source>
</evidence>
<evidence type="ECO:0000256" key="12">
    <source>
        <dbReference type="ARBA" id="ARBA00023212"/>
    </source>
</evidence>
<keyword evidence="3" id="KW-0813">Transport</keyword>
<dbReference type="Pfam" id="PF00249">
    <property type="entry name" value="Myb_DNA-binding"/>
    <property type="match status" value="1"/>
</dbReference>
<keyword evidence="4" id="KW-0488">Methylation</keyword>
<evidence type="ECO:0000256" key="11">
    <source>
        <dbReference type="ARBA" id="ARBA00023175"/>
    </source>
</evidence>
<feature type="domain" description="Myb-like" evidence="17">
    <location>
        <begin position="634"/>
        <end position="685"/>
    </location>
</feature>
<dbReference type="InterPro" id="IPR022780">
    <property type="entry name" value="Dynein_light_int_chain"/>
</dbReference>
<evidence type="ECO:0000259" key="17">
    <source>
        <dbReference type="SMART" id="SM00717"/>
    </source>
</evidence>
<dbReference type="Gene3D" id="1.10.10.60">
    <property type="entry name" value="Homeodomain-like"/>
    <property type="match status" value="1"/>
</dbReference>
<dbReference type="Pfam" id="PF05783">
    <property type="entry name" value="DLIC"/>
    <property type="match status" value="2"/>
</dbReference>
<comment type="caution">
    <text evidence="18">The sequence shown here is derived from an EMBL/GenBank/DDBJ whole genome shotgun (WGS) entry which is preliminary data.</text>
</comment>
<dbReference type="InterPro" id="IPR008467">
    <property type="entry name" value="Dynein1_light_intermed_chain"/>
</dbReference>